<evidence type="ECO:0000256" key="8">
    <source>
        <dbReference type="ARBA" id="ARBA00022840"/>
    </source>
</evidence>
<keyword evidence="9 11" id="KW-0460">Magnesium</keyword>
<dbReference type="InterPro" id="IPR027417">
    <property type="entry name" value="P-loop_NTPase"/>
</dbReference>
<feature type="binding site" evidence="11">
    <location>
        <begin position="8"/>
        <end position="15"/>
    </location>
    <ligand>
        <name>ATP</name>
        <dbReference type="ChEBI" id="CHEBI:30616"/>
    </ligand>
</feature>
<evidence type="ECO:0000256" key="11">
    <source>
        <dbReference type="HAMAP-Rule" id="MF_00185"/>
    </source>
</evidence>
<feature type="binding site" evidence="11">
    <location>
        <begin position="10"/>
        <end position="15"/>
    </location>
    <ligand>
        <name>substrate</name>
    </ligand>
</feature>
<comment type="cofactor">
    <cofactor evidence="1 11">
        <name>Mg(2+)</name>
        <dbReference type="ChEBI" id="CHEBI:18420"/>
    </cofactor>
</comment>
<evidence type="ECO:0000256" key="13">
    <source>
        <dbReference type="RuleBase" id="RU003784"/>
    </source>
</evidence>
<feature type="region of interest" description="Interaction with substrate tRNA" evidence="11">
    <location>
        <begin position="33"/>
        <end position="36"/>
    </location>
</feature>
<reference evidence="15" key="1">
    <citation type="submission" date="2022-06" db="EMBL/GenBank/DDBJ databases">
        <title>Helicobacter colisuis sp. nov.</title>
        <authorList>
            <person name="Papic B."/>
            <person name="Gruntar I."/>
        </authorList>
    </citation>
    <scope>NUCLEOTIDE SEQUENCE</scope>
    <source>
        <strain evidence="15">11154-15</strain>
    </source>
</reference>
<dbReference type="PANTHER" id="PTHR11088">
    <property type="entry name" value="TRNA DIMETHYLALLYLTRANSFERASE"/>
    <property type="match status" value="1"/>
</dbReference>
<evidence type="ECO:0000256" key="4">
    <source>
        <dbReference type="ARBA" id="ARBA00011245"/>
    </source>
</evidence>
<dbReference type="Gene3D" id="3.40.50.300">
    <property type="entry name" value="P-loop containing nucleotide triphosphate hydrolases"/>
    <property type="match status" value="1"/>
</dbReference>
<evidence type="ECO:0000256" key="2">
    <source>
        <dbReference type="ARBA" id="ARBA00003213"/>
    </source>
</evidence>
<organism evidence="15 16">
    <name type="scientific">Helicobacter colisuis</name>
    <dbReference type="NCBI Taxonomy" id="2949739"/>
    <lineage>
        <taxon>Bacteria</taxon>
        <taxon>Pseudomonadati</taxon>
        <taxon>Campylobacterota</taxon>
        <taxon>Epsilonproteobacteria</taxon>
        <taxon>Campylobacterales</taxon>
        <taxon>Helicobacteraceae</taxon>
        <taxon>Helicobacter</taxon>
    </lineage>
</organism>
<keyword evidence="6 11" id="KW-0819">tRNA processing</keyword>
<name>A0ABT0TUC4_9HELI</name>
<accession>A0ABT0TUC4</accession>
<evidence type="ECO:0000256" key="10">
    <source>
        <dbReference type="ARBA" id="ARBA00049563"/>
    </source>
</evidence>
<dbReference type="GO" id="GO:0052381">
    <property type="term" value="F:tRNA dimethylallyltransferase activity"/>
    <property type="evidence" value="ECO:0007669"/>
    <property type="project" value="UniProtKB-EC"/>
</dbReference>
<dbReference type="InterPro" id="IPR039657">
    <property type="entry name" value="Dimethylallyltransferase"/>
</dbReference>
<dbReference type="SUPFAM" id="SSF52540">
    <property type="entry name" value="P-loop containing nucleoside triphosphate hydrolases"/>
    <property type="match status" value="2"/>
</dbReference>
<evidence type="ECO:0000256" key="6">
    <source>
        <dbReference type="ARBA" id="ARBA00022694"/>
    </source>
</evidence>
<comment type="subunit">
    <text evidence="4 11">Monomer.</text>
</comment>
<evidence type="ECO:0000256" key="9">
    <source>
        <dbReference type="ARBA" id="ARBA00022842"/>
    </source>
</evidence>
<comment type="caution">
    <text evidence="15">The sequence shown here is derived from an EMBL/GenBank/DDBJ whole genome shotgun (WGS) entry which is preliminary data.</text>
</comment>
<dbReference type="HAMAP" id="MF_00185">
    <property type="entry name" value="IPP_trans"/>
    <property type="match status" value="1"/>
</dbReference>
<dbReference type="EMBL" id="JAMOKX010000004">
    <property type="protein sequence ID" value="MCL9819527.1"/>
    <property type="molecule type" value="Genomic_DNA"/>
</dbReference>
<evidence type="ECO:0000313" key="15">
    <source>
        <dbReference type="EMBL" id="MCL9819527.1"/>
    </source>
</evidence>
<comment type="caution">
    <text evidence="11">Lacks conserved residue(s) required for the propagation of feature annotation.</text>
</comment>
<sequence>MKIFAILGGSGSGKTALSLEIAQKKQCAILSLDSLSVYQEIDIISAKPTKKEREGIAHFGIDILTPIQLHNVQIFIQEYQKARDFCQKNQHNLLIVGGSSFYLKILLEGLSDFSLDENQRSETLAKINALGDLEKQYHFLKTIDKQWAIRIKPTDCYRIQRALEIYFITSKIPSLYFRENPPIPIIENCKIYEIVWQREFLRQRIKQRTKQMLENGAIDEVRGLLERYGKIYQWAKSIGIKEIIGFLEGQISQEELEELISTHTAQLAKRQRTFNKTQFKEHFCGEAKEVLEQIQKDL</sequence>
<evidence type="ECO:0000256" key="3">
    <source>
        <dbReference type="ARBA" id="ARBA00005842"/>
    </source>
</evidence>
<proteinExistence type="inferred from homology"/>
<dbReference type="Gene3D" id="1.10.20.140">
    <property type="match status" value="1"/>
</dbReference>
<dbReference type="EC" id="2.5.1.75" evidence="11"/>
<dbReference type="Pfam" id="PF01715">
    <property type="entry name" value="IPPT"/>
    <property type="match status" value="1"/>
</dbReference>
<comment type="similarity">
    <text evidence="3 11 14">Belongs to the IPP transferase family.</text>
</comment>
<dbReference type="Proteomes" id="UP001057522">
    <property type="component" value="Unassembled WGS sequence"/>
</dbReference>
<feature type="site" description="Interaction with substrate tRNA" evidence="11">
    <location>
        <position position="120"/>
    </location>
</feature>
<evidence type="ECO:0000256" key="12">
    <source>
        <dbReference type="RuleBase" id="RU003783"/>
    </source>
</evidence>
<dbReference type="PANTHER" id="PTHR11088:SF60">
    <property type="entry name" value="TRNA DIMETHYLALLYLTRANSFERASE"/>
    <property type="match status" value="1"/>
</dbReference>
<evidence type="ECO:0000256" key="1">
    <source>
        <dbReference type="ARBA" id="ARBA00001946"/>
    </source>
</evidence>
<evidence type="ECO:0000256" key="5">
    <source>
        <dbReference type="ARBA" id="ARBA00022679"/>
    </source>
</evidence>
<keyword evidence="16" id="KW-1185">Reference proteome</keyword>
<dbReference type="NCBIfam" id="TIGR00174">
    <property type="entry name" value="miaA"/>
    <property type="match status" value="1"/>
</dbReference>
<evidence type="ECO:0000256" key="7">
    <source>
        <dbReference type="ARBA" id="ARBA00022741"/>
    </source>
</evidence>
<dbReference type="RefSeq" id="WP_250604251.1">
    <property type="nucleotide sequence ID" value="NZ_JAMOKV010000003.1"/>
</dbReference>
<gene>
    <name evidence="11 15" type="primary">miaA</name>
    <name evidence="15" type="ORF">NCR95_04995</name>
</gene>
<comment type="function">
    <text evidence="2 11 13">Catalyzes the transfer of a dimethylallyl group onto the adenine at position 37 in tRNAs that read codons beginning with uridine, leading to the formation of N6-(dimethylallyl)adenosine (i(6)A).</text>
</comment>
<protein>
    <recommendedName>
        <fullName evidence="11">tRNA dimethylallyltransferase</fullName>
        <ecNumber evidence="11">2.5.1.75</ecNumber>
    </recommendedName>
    <alternativeName>
        <fullName evidence="11">Dimethylallyl diphosphate:tRNA dimethylallyltransferase</fullName>
        <shortName evidence="11">DMAPP:tRNA dimethylallyltransferase</shortName>
        <shortName evidence="11">DMATase</shortName>
    </alternativeName>
    <alternativeName>
        <fullName evidence="11">Isopentenyl-diphosphate:tRNA isopentenyltransferase</fullName>
        <shortName evidence="11">IPP transferase</shortName>
        <shortName evidence="11">IPPT</shortName>
        <shortName evidence="11">IPTase</shortName>
    </alternativeName>
</protein>
<keyword evidence="8 11" id="KW-0067">ATP-binding</keyword>
<keyword evidence="5 11" id="KW-0808">Transferase</keyword>
<evidence type="ECO:0000313" key="16">
    <source>
        <dbReference type="Proteomes" id="UP001057522"/>
    </source>
</evidence>
<keyword evidence="7 11" id="KW-0547">Nucleotide-binding</keyword>
<evidence type="ECO:0000256" key="14">
    <source>
        <dbReference type="RuleBase" id="RU003785"/>
    </source>
</evidence>
<comment type="catalytic activity">
    <reaction evidence="10 11 12">
        <text>adenosine(37) in tRNA + dimethylallyl diphosphate = N(6)-dimethylallyladenosine(37) in tRNA + diphosphate</text>
        <dbReference type="Rhea" id="RHEA:26482"/>
        <dbReference type="Rhea" id="RHEA-COMP:10162"/>
        <dbReference type="Rhea" id="RHEA-COMP:10375"/>
        <dbReference type="ChEBI" id="CHEBI:33019"/>
        <dbReference type="ChEBI" id="CHEBI:57623"/>
        <dbReference type="ChEBI" id="CHEBI:74411"/>
        <dbReference type="ChEBI" id="CHEBI:74415"/>
        <dbReference type="EC" id="2.5.1.75"/>
    </reaction>
</comment>
<dbReference type="InterPro" id="IPR018022">
    <property type="entry name" value="IPT"/>
</dbReference>
<feature type="site" description="Interaction with substrate tRNA" evidence="11">
    <location>
        <position position="99"/>
    </location>
</feature>